<dbReference type="Proteomes" id="UP001190700">
    <property type="component" value="Unassembled WGS sequence"/>
</dbReference>
<reference evidence="2 3" key="1">
    <citation type="journal article" date="2015" name="Genome Biol. Evol.">
        <title>Comparative Genomics of a Bacterivorous Green Alga Reveals Evolutionary Causalities and Consequences of Phago-Mixotrophic Mode of Nutrition.</title>
        <authorList>
            <person name="Burns J.A."/>
            <person name="Paasch A."/>
            <person name="Narechania A."/>
            <person name="Kim E."/>
        </authorList>
    </citation>
    <scope>NUCLEOTIDE SEQUENCE [LARGE SCALE GENOMIC DNA]</scope>
    <source>
        <strain evidence="2 3">PLY_AMNH</strain>
    </source>
</reference>
<comment type="subcellular location">
    <subcellularLocation>
        <location evidence="1">Cytoplasm</location>
    </subcellularLocation>
    <subcellularLocation>
        <location evidence="1">Endosome</location>
    </subcellularLocation>
</comment>
<comment type="subunit">
    <text evidence="1">Component of the endosomal sorting complex required for transport II (ESCRT-II).</text>
</comment>
<dbReference type="SUPFAM" id="SSF46785">
    <property type="entry name" value="Winged helix' DNA-binding domain"/>
    <property type="match status" value="1"/>
</dbReference>
<accession>A0AAE0F806</accession>
<dbReference type="InterPro" id="IPR036388">
    <property type="entry name" value="WH-like_DNA-bd_sf"/>
</dbReference>
<dbReference type="GO" id="GO:0031902">
    <property type="term" value="C:late endosome membrane"/>
    <property type="evidence" value="ECO:0007669"/>
    <property type="project" value="UniProtKB-UniRule"/>
</dbReference>
<comment type="similarity">
    <text evidence="1">Belongs to the VPS36 family.</text>
</comment>
<dbReference type="AlphaFoldDB" id="A0AAE0F806"/>
<dbReference type="Pfam" id="PF04157">
    <property type="entry name" value="EAP30"/>
    <property type="match status" value="1"/>
</dbReference>
<dbReference type="InterPro" id="IPR037855">
    <property type="entry name" value="Vps36"/>
</dbReference>
<keyword evidence="1" id="KW-0653">Protein transport</keyword>
<organism evidence="2 3">
    <name type="scientific">Cymbomonas tetramitiformis</name>
    <dbReference type="NCBI Taxonomy" id="36881"/>
    <lineage>
        <taxon>Eukaryota</taxon>
        <taxon>Viridiplantae</taxon>
        <taxon>Chlorophyta</taxon>
        <taxon>Pyramimonadophyceae</taxon>
        <taxon>Pyramimonadales</taxon>
        <taxon>Pyramimonadaceae</taxon>
        <taxon>Cymbomonas</taxon>
    </lineage>
</organism>
<evidence type="ECO:0000313" key="2">
    <source>
        <dbReference type="EMBL" id="KAK3254741.1"/>
    </source>
</evidence>
<comment type="caution">
    <text evidence="2">The sequence shown here is derived from an EMBL/GenBank/DDBJ whole genome shotgun (WGS) entry which is preliminary data.</text>
</comment>
<keyword evidence="1" id="KW-0963">Cytoplasm</keyword>
<dbReference type="InterPro" id="IPR036390">
    <property type="entry name" value="WH_DNA-bd_sf"/>
</dbReference>
<sequence length="105" mass="11639">MACQLWIPLQLPLHLRTFNNGLMVVQAESYQDVQVIARIQALTGGKENQLGVGITVGECATSLNLPLPLAQEYLRVAEEQGLLCRDEAPEGLQFFHNFFPFISAP</sequence>
<evidence type="ECO:0000256" key="1">
    <source>
        <dbReference type="RuleBase" id="RU367095"/>
    </source>
</evidence>
<dbReference type="EMBL" id="LGRX02023235">
    <property type="protein sequence ID" value="KAK3254741.1"/>
    <property type="molecule type" value="Genomic_DNA"/>
</dbReference>
<protein>
    <recommendedName>
        <fullName evidence="1">Vacuolar protein-sorting-associated protein 36</fullName>
    </recommendedName>
    <alternativeName>
        <fullName evidence="1">ESCRT-II complex subunit VPS36</fullName>
    </alternativeName>
</protein>
<proteinExistence type="inferred from homology"/>
<dbReference type="PANTHER" id="PTHR13128:SF12">
    <property type="entry name" value="VACUOLAR PROTEIN-SORTING-ASSOCIATED PROTEIN 36"/>
    <property type="match status" value="1"/>
</dbReference>
<dbReference type="GO" id="GO:0032266">
    <property type="term" value="F:phosphatidylinositol-3-phosphate binding"/>
    <property type="evidence" value="ECO:0007669"/>
    <property type="project" value="UniProtKB-UniRule"/>
</dbReference>
<gene>
    <name evidence="2" type="ORF">CYMTET_36056</name>
</gene>
<name>A0AAE0F806_9CHLO</name>
<dbReference type="Gene3D" id="1.10.10.10">
    <property type="entry name" value="Winged helix-like DNA-binding domain superfamily/Winged helix DNA-binding domain"/>
    <property type="match status" value="1"/>
</dbReference>
<comment type="function">
    <text evidence="1">Component of the ESCRT-II complex (endosomal sorting complex required for transport II), which is required for multivesicular body (MVB) formation and sorting of endosomal cargo proteins into MVBs.</text>
</comment>
<keyword evidence="1" id="KW-0813">Transport</keyword>
<dbReference type="GO" id="GO:0043328">
    <property type="term" value="P:protein transport to vacuole involved in ubiquitin-dependent protein catabolic process via the multivesicular body sorting pathway"/>
    <property type="evidence" value="ECO:0007669"/>
    <property type="project" value="UniProtKB-UniRule"/>
</dbReference>
<dbReference type="GO" id="GO:0000814">
    <property type="term" value="C:ESCRT II complex"/>
    <property type="evidence" value="ECO:0007669"/>
    <property type="project" value="UniProtKB-UniRule"/>
</dbReference>
<dbReference type="GO" id="GO:0043130">
    <property type="term" value="F:ubiquitin binding"/>
    <property type="evidence" value="ECO:0007669"/>
    <property type="project" value="UniProtKB-UniRule"/>
</dbReference>
<dbReference type="InterPro" id="IPR040608">
    <property type="entry name" value="Snf8/Vps36"/>
</dbReference>
<dbReference type="PANTHER" id="PTHR13128">
    <property type="entry name" value="VACUOLAR PROTEIN-SORTING-ASSOCIATED PROTEIN 36"/>
    <property type="match status" value="1"/>
</dbReference>
<keyword evidence="3" id="KW-1185">Reference proteome</keyword>
<evidence type="ECO:0000313" key="3">
    <source>
        <dbReference type="Proteomes" id="UP001190700"/>
    </source>
</evidence>
<keyword evidence="1" id="KW-0967">Endosome</keyword>